<organism evidence="3 4">
    <name type="scientific">Helicobacter brantae</name>
    <dbReference type="NCBI Taxonomy" id="375927"/>
    <lineage>
        <taxon>Bacteria</taxon>
        <taxon>Pseudomonadati</taxon>
        <taxon>Campylobacterota</taxon>
        <taxon>Epsilonproteobacteria</taxon>
        <taxon>Campylobacterales</taxon>
        <taxon>Helicobacteraceae</taxon>
        <taxon>Helicobacter</taxon>
    </lineage>
</organism>
<evidence type="ECO:0000313" key="3">
    <source>
        <dbReference type="EMBL" id="RDU70740.1"/>
    </source>
</evidence>
<name>A0A3D8J0K0_9HELI</name>
<comment type="caution">
    <text evidence="3">The sequence shown here is derived from an EMBL/GenBank/DDBJ whole genome shotgun (WGS) entry which is preliminary data.</text>
</comment>
<gene>
    <name evidence="3" type="ORF">CQA58_04240</name>
</gene>
<evidence type="ECO:0000313" key="4">
    <source>
        <dbReference type="Proteomes" id="UP000257045"/>
    </source>
</evidence>
<protein>
    <recommendedName>
        <fullName evidence="2">Autotransporter domain-containing protein</fullName>
    </recommendedName>
</protein>
<feature type="non-terminal residue" evidence="3">
    <location>
        <position position="1"/>
    </location>
</feature>
<feature type="region of interest" description="Disordered" evidence="1">
    <location>
        <begin position="1130"/>
        <end position="1217"/>
    </location>
</feature>
<dbReference type="NCBIfam" id="TIGR01414">
    <property type="entry name" value="autotrans_barl"/>
    <property type="match status" value="1"/>
</dbReference>
<dbReference type="EMBL" id="NXLV01000006">
    <property type="protein sequence ID" value="RDU70740.1"/>
    <property type="molecule type" value="Genomic_DNA"/>
</dbReference>
<dbReference type="OrthoDB" id="6053567at2"/>
<evidence type="ECO:0000256" key="1">
    <source>
        <dbReference type="SAM" id="MobiDB-lite"/>
    </source>
</evidence>
<dbReference type="GO" id="GO:0019867">
    <property type="term" value="C:outer membrane"/>
    <property type="evidence" value="ECO:0007669"/>
    <property type="project" value="InterPro"/>
</dbReference>
<dbReference type="AlphaFoldDB" id="A0A3D8J0K0"/>
<keyword evidence="4" id="KW-1185">Reference proteome</keyword>
<sequence>SITLSNSGANNATIGENGTLTLQGENNQLTSVSSTTSGTLSLDGASNENGVSASVSNAITGNSTTLNFNGRTDKKAEMTLNASGNFLKAITLGSNAVENKLILTQGDTSIESAVNVGASQALAFDLANGTTLALSQGLSSSNGGTSLFNVKDSASSTINGNITLSNNGVNNVTIGNNGTLTLQGENNQLTSVSSTTSGTLSLDGASNENGVTASVSNAITGNSTTLDFNGANGKKAEMTLSDGGNFLKAITLGSNAVENKLILTQGDTSIESAVSVEANQALAFDLGDGVELLLSKGMQSVGKSYITIPSNSSASISGENGNIEIDTINLGNIQGRLRSLNVYSTLTLNNPQTTTIKNFNPISDTSSIILKNGEVVIANPLSINQDKILNFTFNQPSTLTFEKNISNNGVLRFNFNESGILVLKEVSQENSKAIFEINLGNENNSGVNASIEDNTPISNLSINIHSKNTALQYGDTQGLIFSQGTNEITFMGDQTSLEWKNLNGAKLSSIQTTGGITNVYFNGVSTEIDKNNYALLDCGLENNGGELNIVLGSTTQNSIQSSHAKINNDIITTNNAKTKISFGSEGNILFLGGNTNTISAIENYSNSTNNTISLANIDEFGNDSVGNSTRGEYKTLLINGDNEAIKGENLHFVVYVNPDSAQSSNQTLIYGDRIIIDTEAIGKESKNHNLSVVFSKGTQLSELENLKRGISIATVKKLSTRATSDTSEDALIFNSEEKAIFGFNLATLKFNPVETDINGQSGSGYTTYFLTKAINNGVIVAEQEITATAFTLNYDLYMANLNSLNKRMGELRENNHSQGVWARVFNGALSNDFGLGSKSNYTTIQAGYDYAFGFEGANNYLGVALSYALSTSTSNNYAFDENRQKRGIDGIYSNAVEVALYNSYVSDRGWYNDSIAKFSYIMSKFNINNLNNNTSTSNDTSNFALTLSDEVGYVFKLGESKEWSITPQVEATFGYFNQSNFKQTLVNSSDFLNSSADAVLTLRTRVGSAFGYDFKAFTQKDTFNASLYVGAFYEYDYVSGGEITMSTNYIDKQSNKLSDISSDGRVVMNVGTNMSIKDNTRIYFDFEKSFMGKINTDYQVNVGVRYSFGESDGYSPILEKADYKAPLKIEGEEKEGEESKENKENGEKIEGKESEGEAKSDKTKESKSDKAENTKTEKDLKENMQEQEEAKQTLEKESKTIKNNASKDKTTQRGEKK</sequence>
<feature type="domain" description="Autotransporter" evidence="2">
    <location>
        <begin position="813"/>
        <end position="1108"/>
    </location>
</feature>
<dbReference type="InterPro" id="IPR005546">
    <property type="entry name" value="Autotransporte_beta"/>
</dbReference>
<dbReference type="SMART" id="SM00869">
    <property type="entry name" value="Autotransporter"/>
    <property type="match status" value="1"/>
</dbReference>
<dbReference type="Gene3D" id="2.40.128.130">
    <property type="entry name" value="Autotransporter beta-domain"/>
    <property type="match status" value="1"/>
</dbReference>
<dbReference type="InterPro" id="IPR036709">
    <property type="entry name" value="Autotransporte_beta_dom_sf"/>
</dbReference>
<proteinExistence type="predicted"/>
<reference evidence="3 4" key="1">
    <citation type="submission" date="2018-04" db="EMBL/GenBank/DDBJ databases">
        <title>Novel Campyloabacter and Helicobacter Species and Strains.</title>
        <authorList>
            <person name="Mannion A.J."/>
            <person name="Shen Z."/>
            <person name="Fox J.G."/>
        </authorList>
    </citation>
    <scope>NUCLEOTIDE SEQUENCE [LARGE SCALE GENOMIC DNA]</scope>
    <source>
        <strain evidence="3 4">MIT 04-9366</strain>
    </source>
</reference>
<dbReference type="InterPro" id="IPR006315">
    <property type="entry name" value="OM_autotransptr_brl_dom"/>
</dbReference>
<evidence type="ECO:0000259" key="2">
    <source>
        <dbReference type="PROSITE" id="PS51208"/>
    </source>
</evidence>
<feature type="region of interest" description="Disordered" evidence="1">
    <location>
        <begin position="1"/>
        <end position="20"/>
    </location>
</feature>
<dbReference type="PROSITE" id="PS51208">
    <property type="entry name" value="AUTOTRANSPORTER"/>
    <property type="match status" value="1"/>
</dbReference>
<dbReference type="Pfam" id="PF03797">
    <property type="entry name" value="Autotransporter"/>
    <property type="match status" value="1"/>
</dbReference>
<dbReference type="RefSeq" id="WP_115569486.1">
    <property type="nucleotide sequence ID" value="NZ_NXLV01000006.1"/>
</dbReference>
<dbReference type="SUPFAM" id="SSF103515">
    <property type="entry name" value="Autotransporter"/>
    <property type="match status" value="1"/>
</dbReference>
<accession>A0A3D8J0K0</accession>
<dbReference type="Proteomes" id="UP000257045">
    <property type="component" value="Unassembled WGS sequence"/>
</dbReference>